<dbReference type="KEGG" id="blin:BLSMQ_1961"/>
<name>A0A1D7W3T8_BREAU</name>
<dbReference type="InterPro" id="IPR010982">
    <property type="entry name" value="Lambda_DNA-bd_dom_sf"/>
</dbReference>
<proteinExistence type="predicted"/>
<dbReference type="Proteomes" id="UP000094793">
    <property type="component" value="Chromosome"/>
</dbReference>
<dbReference type="InterPro" id="IPR001387">
    <property type="entry name" value="Cro/C1-type_HTH"/>
</dbReference>
<organism evidence="1 2">
    <name type="scientific">Brevibacterium aurantiacum</name>
    <dbReference type="NCBI Taxonomy" id="273384"/>
    <lineage>
        <taxon>Bacteria</taxon>
        <taxon>Bacillati</taxon>
        <taxon>Actinomycetota</taxon>
        <taxon>Actinomycetes</taxon>
        <taxon>Micrococcales</taxon>
        <taxon>Brevibacteriaceae</taxon>
        <taxon>Brevibacterium</taxon>
    </lineage>
</organism>
<dbReference type="OrthoDB" id="3698213at2"/>
<evidence type="ECO:0000313" key="2">
    <source>
        <dbReference type="Proteomes" id="UP000094793"/>
    </source>
</evidence>
<gene>
    <name evidence="1" type="ORF">BLSMQ_1961</name>
</gene>
<dbReference type="Gene3D" id="1.10.260.40">
    <property type="entry name" value="lambda repressor-like DNA-binding domains"/>
    <property type="match status" value="1"/>
</dbReference>
<dbReference type="RefSeq" id="WP_069600137.1">
    <property type="nucleotide sequence ID" value="NZ_CP017150.1"/>
</dbReference>
<dbReference type="SUPFAM" id="SSF47413">
    <property type="entry name" value="lambda repressor-like DNA-binding domains"/>
    <property type="match status" value="1"/>
</dbReference>
<dbReference type="CDD" id="cd00093">
    <property type="entry name" value="HTH_XRE"/>
    <property type="match status" value="1"/>
</dbReference>
<dbReference type="GO" id="GO:0003677">
    <property type="term" value="F:DNA binding"/>
    <property type="evidence" value="ECO:0007669"/>
    <property type="project" value="InterPro"/>
</dbReference>
<accession>A0A1D7W3T8</accession>
<protein>
    <submittedName>
        <fullName evidence="1">Uncharacterized protein</fullName>
    </submittedName>
</protein>
<evidence type="ECO:0000313" key="1">
    <source>
        <dbReference type="EMBL" id="AOP53671.1"/>
    </source>
</evidence>
<reference evidence="2" key="1">
    <citation type="submission" date="2016-09" db="EMBL/GenBank/DDBJ databases">
        <title>Complete Genome Sequence of Brevibacterium linens SMQ-1335.</title>
        <authorList>
            <person name="de Melo A.G."/>
            <person name="Labrie S.J."/>
            <person name="Dumaresq J."/>
            <person name="Roberts R.J."/>
            <person name="Tremblay D.M."/>
            <person name="Moineau S."/>
        </authorList>
    </citation>
    <scope>NUCLEOTIDE SEQUENCE [LARGE SCALE GENOMIC DNA]</scope>
    <source>
        <strain evidence="2">SMQ-1335</strain>
    </source>
</reference>
<dbReference type="AlphaFoldDB" id="A0A1D7W3T8"/>
<sequence length="136" mass="15052">MNASEPNDLHTLANKEYVPIGENIARVRAELKWPQGRLAAYMRAQGSTAWKQNTVSRVENGKQSPDLQEIGHLVHALGPGVLAGTIEEMLLQQSGGWFKSKATEQAIQDLYDLSGQLEDKIRELQGRLMTGDPGER</sequence>
<dbReference type="EMBL" id="CP017150">
    <property type="protein sequence ID" value="AOP53671.1"/>
    <property type="molecule type" value="Genomic_DNA"/>
</dbReference>